<accession>A0A1G9K661</accession>
<keyword evidence="2" id="KW-1185">Reference proteome</keyword>
<dbReference type="InterPro" id="IPR036162">
    <property type="entry name" value="Resolvase-like_N_sf"/>
</dbReference>
<dbReference type="EMBL" id="FNGY01000001">
    <property type="protein sequence ID" value="SDL45132.1"/>
    <property type="molecule type" value="Genomic_DNA"/>
</dbReference>
<proteinExistence type="predicted"/>
<dbReference type="GO" id="GO:0003677">
    <property type="term" value="F:DNA binding"/>
    <property type="evidence" value="ECO:0007669"/>
    <property type="project" value="InterPro"/>
</dbReference>
<dbReference type="Gene3D" id="3.40.50.1390">
    <property type="entry name" value="Resolvase, N-terminal catalytic domain"/>
    <property type="match status" value="1"/>
</dbReference>
<evidence type="ECO:0008006" key="3">
    <source>
        <dbReference type="Google" id="ProtNLM"/>
    </source>
</evidence>
<dbReference type="RefSeq" id="WP_074604509.1">
    <property type="nucleotide sequence ID" value="NZ_FNGY01000001.1"/>
</dbReference>
<evidence type="ECO:0000313" key="2">
    <source>
        <dbReference type="Proteomes" id="UP000183200"/>
    </source>
</evidence>
<reference evidence="2" key="1">
    <citation type="submission" date="2016-10" db="EMBL/GenBank/DDBJ databases">
        <authorList>
            <person name="Varghese N."/>
            <person name="Submissions S."/>
        </authorList>
    </citation>
    <scope>NUCLEOTIDE SEQUENCE [LARGE SCALE GENOMIC DNA]</scope>
    <source>
        <strain evidence="2">DSM 19110</strain>
    </source>
</reference>
<dbReference type="AlphaFoldDB" id="A0A1G9K661"/>
<organism evidence="1 2">
    <name type="scientific">Pedobacter steynii</name>
    <dbReference type="NCBI Taxonomy" id="430522"/>
    <lineage>
        <taxon>Bacteria</taxon>
        <taxon>Pseudomonadati</taxon>
        <taxon>Bacteroidota</taxon>
        <taxon>Sphingobacteriia</taxon>
        <taxon>Sphingobacteriales</taxon>
        <taxon>Sphingobacteriaceae</taxon>
        <taxon>Pedobacter</taxon>
    </lineage>
</organism>
<dbReference type="GO" id="GO:0000150">
    <property type="term" value="F:DNA strand exchange activity"/>
    <property type="evidence" value="ECO:0007669"/>
    <property type="project" value="InterPro"/>
</dbReference>
<gene>
    <name evidence="1" type="ORF">SAMN05421820_101479</name>
</gene>
<name>A0A1G9K661_9SPHI</name>
<dbReference type="Proteomes" id="UP000183200">
    <property type="component" value="Unassembled WGS sequence"/>
</dbReference>
<protein>
    <recommendedName>
        <fullName evidence="3">Resolvase/invertase-type recombinase catalytic domain-containing protein</fullName>
    </recommendedName>
</protein>
<sequence>MKEEKFAFGYMRVDNVHDDSVVNEKLKQLKDHCDIHKIEMPMIFAENKAVSGNFTGNAWKDLEMTLAHAEGRVQSIIVNDRDSLTKDMGVYLLKERELKEKYGVTIDIADGKSLKIDHSKGISIN</sequence>
<evidence type="ECO:0000313" key="1">
    <source>
        <dbReference type="EMBL" id="SDL45132.1"/>
    </source>
</evidence>